<dbReference type="InterPro" id="IPR036514">
    <property type="entry name" value="SGNH_hydro_sf"/>
</dbReference>
<keyword evidence="2" id="KW-1185">Reference proteome</keyword>
<comment type="caution">
    <text evidence="1">The sequence shown here is derived from an EMBL/GenBank/DDBJ whole genome shotgun (WGS) entry which is preliminary data.</text>
</comment>
<dbReference type="EMBL" id="CAICTM010000782">
    <property type="protein sequence ID" value="CAB9516449.1"/>
    <property type="molecule type" value="Genomic_DNA"/>
</dbReference>
<proteinExistence type="predicted"/>
<gene>
    <name evidence="1" type="ORF">SEMRO_783_G201920.1</name>
</gene>
<sequence>MVITIGSSTSISSSSWTTSLFSLVLAGLSLAVAASLAIKSPTAKAPNDNHSGRNARRIRIACLGNSIQYYNDCPRLLERMLQEAAGGYYDEVYQNSCLRGGASIISLWEQGNGMRNKFRTHNALRPDGSYDIGAPTVKSLLEDKDHNKRFDFVVINDHTQSPAREASRTETVNLLKEDYVPLMVQSGATPVFLQTAAYRKVDIRGTSDLGDFDHYTKLLTEGYLLYKEKVDQAMKELNPLSTQSTRIAPVGLAYARIYHSDQELWKQLYDGDNFHPSPHGTLLQAFVLYITMTQQEPPTSYDAATWWERARRMQPPLEFPLPLPTKDDAEVLRKVAIDVCQTSNLLAKVV</sequence>
<dbReference type="OrthoDB" id="42251at2759"/>
<dbReference type="AlphaFoldDB" id="A0A9N8EC15"/>
<dbReference type="Gene3D" id="3.40.50.1110">
    <property type="entry name" value="SGNH hydrolase"/>
    <property type="match status" value="1"/>
</dbReference>
<reference evidence="1" key="1">
    <citation type="submission" date="2020-06" db="EMBL/GenBank/DDBJ databases">
        <authorList>
            <consortium name="Plant Systems Biology data submission"/>
        </authorList>
    </citation>
    <scope>NUCLEOTIDE SEQUENCE</scope>
    <source>
        <strain evidence="1">D6</strain>
    </source>
</reference>
<evidence type="ECO:0000313" key="1">
    <source>
        <dbReference type="EMBL" id="CAB9516449.1"/>
    </source>
</evidence>
<evidence type="ECO:0000313" key="2">
    <source>
        <dbReference type="Proteomes" id="UP001153069"/>
    </source>
</evidence>
<dbReference type="Proteomes" id="UP001153069">
    <property type="component" value="Unassembled WGS sequence"/>
</dbReference>
<protein>
    <recommendedName>
        <fullName evidence="3">SGNH/GDSL hydrolase family protein</fullName>
    </recommendedName>
</protein>
<organism evidence="1 2">
    <name type="scientific">Seminavis robusta</name>
    <dbReference type="NCBI Taxonomy" id="568900"/>
    <lineage>
        <taxon>Eukaryota</taxon>
        <taxon>Sar</taxon>
        <taxon>Stramenopiles</taxon>
        <taxon>Ochrophyta</taxon>
        <taxon>Bacillariophyta</taxon>
        <taxon>Bacillariophyceae</taxon>
        <taxon>Bacillariophycidae</taxon>
        <taxon>Naviculales</taxon>
        <taxon>Naviculaceae</taxon>
        <taxon>Seminavis</taxon>
    </lineage>
</organism>
<evidence type="ECO:0008006" key="3">
    <source>
        <dbReference type="Google" id="ProtNLM"/>
    </source>
</evidence>
<accession>A0A9N8EC15</accession>
<name>A0A9N8EC15_9STRA</name>